<dbReference type="InterPro" id="IPR021835">
    <property type="entry name" value="DUF3427"/>
</dbReference>
<dbReference type="Gene3D" id="3.40.50.300">
    <property type="entry name" value="P-loop containing nucleotide triphosphate hydrolases"/>
    <property type="match status" value="2"/>
</dbReference>
<dbReference type="PROSITE" id="PS51194">
    <property type="entry name" value="HELICASE_CTER"/>
    <property type="match status" value="1"/>
</dbReference>
<dbReference type="CDD" id="cd18032">
    <property type="entry name" value="DEXHc_RE_I_III_res"/>
    <property type="match status" value="1"/>
</dbReference>
<dbReference type="InterPro" id="IPR025202">
    <property type="entry name" value="PLD-like_dom"/>
</dbReference>
<dbReference type="SMART" id="SM00487">
    <property type="entry name" value="DEXDc"/>
    <property type="match status" value="1"/>
</dbReference>
<dbReference type="SMART" id="SM00490">
    <property type="entry name" value="HELICc"/>
    <property type="match status" value="1"/>
</dbReference>
<dbReference type="Pfam" id="PF00271">
    <property type="entry name" value="Helicase_C"/>
    <property type="match status" value="1"/>
</dbReference>
<evidence type="ECO:0000259" key="1">
    <source>
        <dbReference type="PROSITE" id="PS51192"/>
    </source>
</evidence>
<dbReference type="EMBL" id="JBHUNA010000041">
    <property type="protein sequence ID" value="MFD2762381.1"/>
    <property type="molecule type" value="Genomic_DNA"/>
</dbReference>
<dbReference type="Pfam" id="PF13091">
    <property type="entry name" value="PLDc_2"/>
    <property type="match status" value="1"/>
</dbReference>
<dbReference type="InterPro" id="IPR052511">
    <property type="entry name" value="ATP-dep_Helicase"/>
</dbReference>
<dbReference type="InterPro" id="IPR014001">
    <property type="entry name" value="Helicase_ATP-bd"/>
</dbReference>
<dbReference type="Gene3D" id="3.30.870.10">
    <property type="entry name" value="Endonuclease Chain A"/>
    <property type="match status" value="1"/>
</dbReference>
<dbReference type="RefSeq" id="WP_382395914.1">
    <property type="nucleotide sequence ID" value="NZ_JBHUNA010000041.1"/>
</dbReference>
<dbReference type="Pfam" id="PF04851">
    <property type="entry name" value="ResIII"/>
    <property type="match status" value="1"/>
</dbReference>
<dbReference type="InterPro" id="IPR001650">
    <property type="entry name" value="Helicase_C-like"/>
</dbReference>
<dbReference type="PROSITE" id="PS51192">
    <property type="entry name" value="HELICASE_ATP_BIND_1"/>
    <property type="match status" value="1"/>
</dbReference>
<reference evidence="4" key="1">
    <citation type="journal article" date="2019" name="Int. J. Syst. Evol. Microbiol.">
        <title>The Global Catalogue of Microorganisms (GCM) 10K type strain sequencing project: providing services to taxonomists for standard genome sequencing and annotation.</title>
        <authorList>
            <consortium name="The Broad Institute Genomics Platform"/>
            <consortium name="The Broad Institute Genome Sequencing Center for Infectious Disease"/>
            <person name="Wu L."/>
            <person name="Ma J."/>
        </authorList>
    </citation>
    <scope>NUCLEOTIDE SEQUENCE [LARGE SCALE GENOMIC DNA]</scope>
    <source>
        <strain evidence="4">TISTR 1535</strain>
    </source>
</reference>
<proteinExistence type="predicted"/>
<dbReference type="CDD" id="cd09203">
    <property type="entry name" value="PLDc_N_DEXD_b1"/>
    <property type="match status" value="1"/>
</dbReference>
<dbReference type="InterPro" id="IPR027417">
    <property type="entry name" value="P-loop_NTPase"/>
</dbReference>
<name>A0ABW5VAA4_9BACI</name>
<dbReference type="PANTHER" id="PTHR47962:SF7">
    <property type="entry name" value="MITOCHONDRIAL ATP-DEPENDENT HELICASE IRC3-RELATED"/>
    <property type="match status" value="1"/>
</dbReference>
<organism evidence="3 4">
    <name type="scientific">Lentibacillus juripiscarius</name>
    <dbReference type="NCBI Taxonomy" id="257446"/>
    <lineage>
        <taxon>Bacteria</taxon>
        <taxon>Bacillati</taxon>
        <taxon>Bacillota</taxon>
        <taxon>Bacilli</taxon>
        <taxon>Bacillales</taxon>
        <taxon>Bacillaceae</taxon>
        <taxon>Lentibacillus</taxon>
    </lineage>
</organism>
<evidence type="ECO:0000259" key="2">
    <source>
        <dbReference type="PROSITE" id="PS51194"/>
    </source>
</evidence>
<dbReference type="CDD" id="cd18799">
    <property type="entry name" value="SF2_C_EcoAI-like"/>
    <property type="match status" value="1"/>
</dbReference>
<dbReference type="InterPro" id="IPR006935">
    <property type="entry name" value="Helicase/UvrB_N"/>
</dbReference>
<sequence>MFQEGIYEEVITKELKQELEKLEADHYEIGKESLDVEEASKKLAFYISEVTRKALFYIRDKHDKKDDQGALLKQIQASNALIHKLSELLPEDDFKRLELDQEGEILTSIYSKLNHVRSVKDENPVRPVTPISESSLFTGSKAEPNMMNELRNEILSSDQIDMLVSFIKWSGIRGIMSELREFTEKKGGRLRIITTSYMQATDYKAIMELSQLPNTEIKISYDVDRTRLHAKAYTFKRDTNFSTAYIGSSNLSNPALTSGLEWNIKITEKDSFDVMQKVDHTFETYWNNDEFEAFHCDKVADHEHLKTSLNKKERDKQPLHFSFEIKPYYFQKEILENLDVERKVHGKYNNLLVAATGVGKTVISAFDYKRFVQEKGKPQRLLFVAHREEILKQSLDTFRAIMQDLNFGDLLVGTLQPDSIEHLFISIQSFNSRKLYENTSPDYYDFIIVDEFHHAAANSYQKLLQYYHPKVLLGLTATPERMDGKSVLPYFDDRIAAEMRLTEAVDQKLLSPFQYFCVTDSVDLSQVTWRNRGYDVRELENVYTGDTMRAKQILKSVKAYVADLDDVKGLGFCVGVKHAQFMEEFFNQQGVPSIALHGDSDKETRETAQKELESGAIKFIFVADLYNEGVDIPAVNTTLFLRPTESLTVFLQQLGRGLRLHEGKECLTVLDFIGQAHKNYNFEEKFRALVGKTKHSIKHYVENGFSSLPRGSFIVMEKQAKDYVLRNVKQLNNRRSHIIQKLKDFHFNSDQPLSLNNFLTYYQLSIYDFYGRSGNRSFSRMLVEAGIKEDFYFQDEKMVTKRLSNFFYLNSKTLLDFYLRYLTDFVVRSEEESLMANMFYYSFYQKAPHEEGFDSIEAGINYVVSVPEIKEEILQILDYNRQHLTAMEFMHDLDYPSPLRVHASYNINQIMAAMDHYNKDKAPNFQEGVKHFKEKSTDAFFITLNKSEKDFSPSTLYKDYAMNEQLFHWQTQSTVTPTSKTAKRYIHHRVNNHQIMLFVREYKKENGYTSPYMFLGTADYVQHSGSKPMNFVWRLRREMPPMFVSKANKNVL</sequence>
<dbReference type="SUPFAM" id="SSF56024">
    <property type="entry name" value="Phospholipase D/nuclease"/>
    <property type="match status" value="1"/>
</dbReference>
<feature type="domain" description="Helicase ATP-binding" evidence="1">
    <location>
        <begin position="341"/>
        <end position="497"/>
    </location>
</feature>
<evidence type="ECO:0000313" key="4">
    <source>
        <dbReference type="Proteomes" id="UP001597502"/>
    </source>
</evidence>
<keyword evidence="4" id="KW-1185">Reference proteome</keyword>
<comment type="caution">
    <text evidence="3">The sequence shown here is derived from an EMBL/GenBank/DDBJ whole genome shotgun (WGS) entry which is preliminary data.</text>
</comment>
<dbReference type="PANTHER" id="PTHR47962">
    <property type="entry name" value="ATP-DEPENDENT HELICASE LHR-RELATED-RELATED"/>
    <property type="match status" value="1"/>
</dbReference>
<dbReference type="Proteomes" id="UP001597502">
    <property type="component" value="Unassembled WGS sequence"/>
</dbReference>
<accession>A0ABW5VAA4</accession>
<dbReference type="SUPFAM" id="SSF52540">
    <property type="entry name" value="P-loop containing nucleoside triphosphate hydrolases"/>
    <property type="match status" value="1"/>
</dbReference>
<protein>
    <submittedName>
        <fullName evidence="3">DUF3427 domain-containing protein</fullName>
    </submittedName>
</protein>
<evidence type="ECO:0000313" key="3">
    <source>
        <dbReference type="EMBL" id="MFD2762381.1"/>
    </source>
</evidence>
<dbReference type="Pfam" id="PF11907">
    <property type="entry name" value="DUF3427"/>
    <property type="match status" value="1"/>
</dbReference>
<gene>
    <name evidence="3" type="ORF">ACFSUO_15595</name>
</gene>
<feature type="domain" description="Helicase C-terminal" evidence="2">
    <location>
        <begin position="556"/>
        <end position="701"/>
    </location>
</feature>